<dbReference type="Gene3D" id="3.40.50.720">
    <property type="entry name" value="NAD(P)-binding Rossmann-like Domain"/>
    <property type="match status" value="2"/>
</dbReference>
<protein>
    <submittedName>
        <fullName evidence="3">SDR family oxidoreductase</fullName>
    </submittedName>
</protein>
<organism evidence="3 4">
    <name type="scientific">Streptomyces nitrosporeus</name>
    <dbReference type="NCBI Taxonomy" id="28894"/>
    <lineage>
        <taxon>Bacteria</taxon>
        <taxon>Bacillati</taxon>
        <taxon>Actinomycetota</taxon>
        <taxon>Actinomycetes</taxon>
        <taxon>Kitasatosporales</taxon>
        <taxon>Streptomycetaceae</taxon>
        <taxon>Streptomyces</taxon>
    </lineage>
</organism>
<sequence length="320" mass="32849">MRRLEGKVVLVPATAPGRGRAAALRFAAEGALVVAGDPSHEEAVETRRLIAREGGTALVPGPLDPADEASVRGWVEEAADAFGGIDIVHTRAGLRPCASTGRDERSPAGPGAERPGTGRPDEERPGTDRPGSDRPGADRPGADRPDAKRPDAERPGTDRPDPLPMDLLLPVVRPAWPHLVRSRGCVVVDGSAAGPDGPFHHRGTALLRPSGDAVVALTRRLAAEGAPYGIRVNCVGPGVFGTGGSRAGLPVTGRMPTGGRMADSPPHGSMERLPLSRAGEAPEDVAAAAVFLASGEAAHLTGVCLTPDGAWSVLPPDAMP</sequence>
<name>A0A5J6FGB6_9ACTN</name>
<feature type="region of interest" description="Disordered" evidence="2">
    <location>
        <begin position="97"/>
        <end position="166"/>
    </location>
</feature>
<dbReference type="EMBL" id="CP023702">
    <property type="protein sequence ID" value="QEU75619.1"/>
    <property type="molecule type" value="Genomic_DNA"/>
</dbReference>
<evidence type="ECO:0000256" key="1">
    <source>
        <dbReference type="ARBA" id="ARBA00006484"/>
    </source>
</evidence>
<dbReference type="AlphaFoldDB" id="A0A5J6FGB6"/>
<reference evidence="3 4" key="1">
    <citation type="submission" date="2017-09" db="EMBL/GenBank/DDBJ databases">
        <authorList>
            <person name="Lee N."/>
            <person name="Cho B.-K."/>
        </authorList>
    </citation>
    <scope>NUCLEOTIDE SEQUENCE [LARGE SCALE GENOMIC DNA]</scope>
    <source>
        <strain evidence="3 4">ATCC 12769</strain>
    </source>
</reference>
<dbReference type="GO" id="GO:0016616">
    <property type="term" value="F:oxidoreductase activity, acting on the CH-OH group of donors, NAD or NADP as acceptor"/>
    <property type="evidence" value="ECO:0007669"/>
    <property type="project" value="TreeGrafter"/>
</dbReference>
<evidence type="ECO:0000256" key="2">
    <source>
        <dbReference type="SAM" id="MobiDB-lite"/>
    </source>
</evidence>
<evidence type="ECO:0000313" key="4">
    <source>
        <dbReference type="Proteomes" id="UP000326178"/>
    </source>
</evidence>
<feature type="compositionally biased region" description="Basic and acidic residues" evidence="2">
    <location>
        <begin position="119"/>
        <end position="161"/>
    </location>
</feature>
<dbReference type="InterPro" id="IPR036291">
    <property type="entry name" value="NAD(P)-bd_dom_sf"/>
</dbReference>
<accession>A0A5J6FGB6</accession>
<dbReference type="PRINTS" id="PR00081">
    <property type="entry name" value="GDHRDH"/>
</dbReference>
<evidence type="ECO:0000313" key="3">
    <source>
        <dbReference type="EMBL" id="QEU75619.1"/>
    </source>
</evidence>
<feature type="region of interest" description="Disordered" evidence="2">
    <location>
        <begin position="247"/>
        <end position="270"/>
    </location>
</feature>
<dbReference type="Pfam" id="PF00106">
    <property type="entry name" value="adh_short"/>
    <property type="match status" value="1"/>
</dbReference>
<dbReference type="PANTHER" id="PTHR42760">
    <property type="entry name" value="SHORT-CHAIN DEHYDROGENASES/REDUCTASES FAMILY MEMBER"/>
    <property type="match status" value="1"/>
</dbReference>
<comment type="similarity">
    <text evidence="1">Belongs to the short-chain dehydrogenases/reductases (SDR) family.</text>
</comment>
<proteinExistence type="inferred from homology"/>
<dbReference type="Proteomes" id="UP000326178">
    <property type="component" value="Chromosome"/>
</dbReference>
<dbReference type="SUPFAM" id="SSF51735">
    <property type="entry name" value="NAD(P)-binding Rossmann-fold domains"/>
    <property type="match status" value="1"/>
</dbReference>
<dbReference type="OrthoDB" id="517007at2"/>
<dbReference type="Pfam" id="PF13561">
    <property type="entry name" value="adh_short_C2"/>
    <property type="match status" value="1"/>
</dbReference>
<gene>
    <name evidence="3" type="ORF">CP967_29820</name>
</gene>
<keyword evidence="4" id="KW-1185">Reference proteome</keyword>
<dbReference type="KEGG" id="snk:CP967_29820"/>
<dbReference type="InterPro" id="IPR002347">
    <property type="entry name" value="SDR_fam"/>
</dbReference>